<evidence type="ECO:0000256" key="13">
    <source>
        <dbReference type="ARBA" id="ARBA00023295"/>
    </source>
</evidence>
<dbReference type="Gene3D" id="3.40.50.300">
    <property type="entry name" value="P-loop containing nucleotide triphosphate hydrolases"/>
    <property type="match status" value="1"/>
</dbReference>
<keyword evidence="6" id="KW-0381">Hypersensitive response</keyword>
<evidence type="ECO:0000256" key="11">
    <source>
        <dbReference type="ARBA" id="ARBA00022840"/>
    </source>
</evidence>
<keyword evidence="17" id="KW-1185">Reference proteome</keyword>
<dbReference type="PANTHER" id="PTHR23155:SF1152">
    <property type="entry name" value="AAA+ ATPASE DOMAIN-CONTAINING PROTEIN"/>
    <property type="match status" value="1"/>
</dbReference>
<evidence type="ECO:0000256" key="2">
    <source>
        <dbReference type="ARBA" id="ARBA00004496"/>
    </source>
</evidence>
<accession>A0ABM4WGW4</accession>
<dbReference type="InterPro" id="IPR046966">
    <property type="entry name" value="Glucoamylase_active_site"/>
</dbReference>
<keyword evidence="8" id="KW-0547">Nucleotide-binding</keyword>
<dbReference type="Gene3D" id="1.10.8.430">
    <property type="entry name" value="Helical domain of apoptotic protease-activating factors"/>
    <property type="match status" value="1"/>
</dbReference>
<reference evidence="18" key="2">
    <citation type="submission" date="2025-08" db="UniProtKB">
        <authorList>
            <consortium name="RefSeq"/>
        </authorList>
    </citation>
    <scope>IDENTIFICATION</scope>
    <source>
        <tissue evidence="18">Leaves</tissue>
    </source>
</reference>
<feature type="domain" description="NB-ARC" evidence="14">
    <location>
        <begin position="604"/>
        <end position="770"/>
    </location>
</feature>
<evidence type="ECO:0000256" key="10">
    <source>
        <dbReference type="ARBA" id="ARBA00022821"/>
    </source>
</evidence>
<name>A0ABM4WGW4_COFAR</name>
<evidence type="ECO:0000256" key="5">
    <source>
        <dbReference type="ARBA" id="ARBA00022614"/>
    </source>
</evidence>
<feature type="domain" description="Disease resistance protein winged helix" evidence="16">
    <location>
        <begin position="854"/>
        <end position="923"/>
    </location>
</feature>
<dbReference type="InterPro" id="IPR027417">
    <property type="entry name" value="P-loop_NTPase"/>
</dbReference>
<dbReference type="PANTHER" id="PTHR23155">
    <property type="entry name" value="DISEASE RESISTANCE PROTEIN RP"/>
    <property type="match status" value="1"/>
</dbReference>
<evidence type="ECO:0000256" key="12">
    <source>
        <dbReference type="ARBA" id="ARBA00023054"/>
    </source>
</evidence>
<sequence>MASDIIATVLLDLELLVKDFGVEYFRVLDLKAELRLLRTLFWCAREWNYDLYSKPGNNNNLASFLTSLEPAVEEKILDLYNDCLSEERFRELGLNSHLIGLKQEQFFPSEQGTYSYGRSCMGEEVFSYDQGFMGMGSDASFNLLKGKDKYSYGLGGEEVWTFDWESKFDHKVGEIRTTCIYNSKQEISRSYINLLDYYNSLQNHSSWGPNIMEFIDFLLVNIEDVQTWVRVDDQDVRDLLEALKEKVAFSKNFIRFAEWRGFEYGQLEVLFMRLQVVAIDAAARVFHMWAFYPYDYKEARDNKMRLIFSELLQKMEAVDPQIRETYIQVLLSGSPHARTLEIEEHILGDFVDSLLYRIWEGLTHSITCVVSLEDQMPILYEGLRFLRTILKKYFEKLPNKVKDLIRAAVSEAGIVICSLFVQGLKEGLAKEMDSALVNLLGKIKLIKVVTSALIFPKTDELGFMNFFLQNLKDLPSCKVDSNVFASNEIQTVLDDLISLRSLLENNLEERNQDEKLQALSRHAVEVAYKAQLMIQSLVVGNDPDYSPMIFGPLTEEINFIKMEALKLGDNRCSMASQKPIRSSDALPSQGRTPAINKAVVSLNDEAKKIIDQLVRGSKQLGIISVVGMPGLGKTTLARSVFNDPSVTRTFHSHAWCIVSQVYTKKDLVLQILGWIVPELSDQYLNKSEVDLEEELKKRLMKNKYLIVLDDVWDADAWSGLERSLPNDANGSRILLTSRHPEVAKKINPNCEPHPLRQLTDDESWELLQKRLSCRDSYDEKLGREIAKNCKGLPLTVVIVAGILSNSGQDGWEEIAGRLSLNTLPITEQCMDIIKLSYRNLPDYLKPSFLYFGAFPVGQEIPFGKLMRLWIAEGFVQKSDGKSLEDVAGDYVNDLIGRSLVMISKERSLGGIKSCRVHDLLHEFCVVTAKKEKFLSLVSGYDELLTFNGQCNQQRLCVYSLQEHFERSRIFCPSGNLLGIATGPWQCSF</sequence>
<organism evidence="17 18">
    <name type="scientific">Coffea arabica</name>
    <name type="common">Arabian coffee</name>
    <dbReference type="NCBI Taxonomy" id="13443"/>
    <lineage>
        <taxon>Eukaryota</taxon>
        <taxon>Viridiplantae</taxon>
        <taxon>Streptophyta</taxon>
        <taxon>Embryophyta</taxon>
        <taxon>Tracheophyta</taxon>
        <taxon>Spermatophyta</taxon>
        <taxon>Magnoliopsida</taxon>
        <taxon>eudicotyledons</taxon>
        <taxon>Gunneridae</taxon>
        <taxon>Pentapetalae</taxon>
        <taxon>asterids</taxon>
        <taxon>lamiids</taxon>
        <taxon>Gentianales</taxon>
        <taxon>Rubiaceae</taxon>
        <taxon>Ixoroideae</taxon>
        <taxon>Gardenieae complex</taxon>
        <taxon>Bertiereae - Coffeeae clade</taxon>
        <taxon>Coffeeae</taxon>
        <taxon>Coffea</taxon>
    </lineage>
</organism>
<keyword evidence="13" id="KW-0326">Glycosidase</keyword>
<comment type="similarity">
    <text evidence="3">Belongs to the disease resistance NB-LRR family.</text>
</comment>
<dbReference type="Pfam" id="PF23559">
    <property type="entry name" value="WHD_DRP"/>
    <property type="match status" value="1"/>
</dbReference>
<reference evidence="17" key="1">
    <citation type="journal article" date="2025" name="Foods">
        <title>Unveiling the Microbial Signatures of Arabica Coffee Cherries: Insights into Ripeness Specific Diversity, Functional Traits, and Implications for Quality and Safety.</title>
        <authorList>
            <consortium name="RefSeq"/>
            <person name="Tenea G.N."/>
            <person name="Cifuentes V."/>
            <person name="Reyes P."/>
            <person name="Cevallos-Vallejos M."/>
        </authorList>
    </citation>
    <scope>NUCLEOTIDE SEQUENCE [LARGE SCALE GENOMIC DNA]</scope>
</reference>
<keyword evidence="4" id="KW-0963">Cytoplasm</keyword>
<evidence type="ECO:0000256" key="7">
    <source>
        <dbReference type="ARBA" id="ARBA00022737"/>
    </source>
</evidence>
<protein>
    <submittedName>
        <fullName evidence="18">Late blight resistance protein homolog R1B-23</fullName>
    </submittedName>
</protein>
<dbReference type="Proteomes" id="UP001652660">
    <property type="component" value="Chromosome 1c"/>
</dbReference>
<dbReference type="RefSeq" id="XP_071931020.1">
    <property type="nucleotide sequence ID" value="XM_072074919.1"/>
</dbReference>
<dbReference type="InterPro" id="IPR044974">
    <property type="entry name" value="Disease_R_plants"/>
</dbReference>
<evidence type="ECO:0000256" key="3">
    <source>
        <dbReference type="ARBA" id="ARBA00008894"/>
    </source>
</evidence>
<dbReference type="GeneID" id="140035152"/>
<dbReference type="InterPro" id="IPR036388">
    <property type="entry name" value="WH-like_DNA-bd_sf"/>
</dbReference>
<evidence type="ECO:0000259" key="14">
    <source>
        <dbReference type="Pfam" id="PF00931"/>
    </source>
</evidence>
<dbReference type="Pfam" id="PF00931">
    <property type="entry name" value="NB-ARC"/>
    <property type="match status" value="1"/>
</dbReference>
<dbReference type="PRINTS" id="PR00364">
    <property type="entry name" value="DISEASERSIST"/>
</dbReference>
<dbReference type="InterPro" id="IPR002182">
    <property type="entry name" value="NB-ARC"/>
</dbReference>
<evidence type="ECO:0000256" key="6">
    <source>
        <dbReference type="ARBA" id="ARBA00022667"/>
    </source>
</evidence>
<dbReference type="InterPro" id="IPR058922">
    <property type="entry name" value="WHD_DRP"/>
</dbReference>
<keyword evidence="12" id="KW-0175">Coiled coil</keyword>
<evidence type="ECO:0000256" key="9">
    <source>
        <dbReference type="ARBA" id="ARBA00022801"/>
    </source>
</evidence>
<dbReference type="PROSITE" id="PS00820">
    <property type="entry name" value="GLUCOAMYLASE"/>
    <property type="match status" value="1"/>
</dbReference>
<evidence type="ECO:0000259" key="15">
    <source>
        <dbReference type="Pfam" id="PF12061"/>
    </source>
</evidence>
<keyword evidence="11" id="KW-0067">ATP-binding</keyword>
<dbReference type="Pfam" id="PF12061">
    <property type="entry name" value="NB-LRR"/>
    <property type="match status" value="1"/>
</dbReference>
<evidence type="ECO:0000259" key="16">
    <source>
        <dbReference type="Pfam" id="PF23559"/>
    </source>
</evidence>
<dbReference type="InterPro" id="IPR021929">
    <property type="entry name" value="R1A-like_N"/>
</dbReference>
<evidence type="ECO:0000256" key="4">
    <source>
        <dbReference type="ARBA" id="ARBA00022490"/>
    </source>
</evidence>
<evidence type="ECO:0000256" key="8">
    <source>
        <dbReference type="ARBA" id="ARBA00022741"/>
    </source>
</evidence>
<dbReference type="CDD" id="cd14798">
    <property type="entry name" value="RX-CC_like"/>
    <property type="match status" value="1"/>
</dbReference>
<keyword evidence="5" id="KW-0433">Leucine-rich repeat</keyword>
<comment type="function">
    <text evidence="1">Confers resistance to late blight (Phytophthora infestans) races carrying the avirulence gene Avr1. Resistance proteins guard the plant against pathogens that contain an appropriate avirulence protein via an indirect interaction with this avirulence protein. That triggers a defense system including the hypersensitive response, which restricts the pathogen growth.</text>
</comment>
<dbReference type="InterPro" id="IPR038005">
    <property type="entry name" value="RX-like_CC"/>
</dbReference>
<keyword evidence="9" id="KW-0378">Hydrolase</keyword>
<keyword evidence="7" id="KW-0677">Repeat</keyword>
<proteinExistence type="inferred from homology"/>
<dbReference type="SUPFAM" id="SSF52540">
    <property type="entry name" value="P-loop containing nucleoside triphosphate hydrolases"/>
    <property type="match status" value="1"/>
</dbReference>
<evidence type="ECO:0000313" key="18">
    <source>
        <dbReference type="RefSeq" id="XP_071931020.1"/>
    </source>
</evidence>
<keyword evidence="10" id="KW-0611">Plant defense</keyword>
<dbReference type="Gene3D" id="1.10.10.10">
    <property type="entry name" value="Winged helix-like DNA-binding domain superfamily/Winged helix DNA-binding domain"/>
    <property type="match status" value="1"/>
</dbReference>
<gene>
    <name evidence="18" type="primary">LOC140035152</name>
</gene>
<dbReference type="InterPro" id="IPR042197">
    <property type="entry name" value="Apaf_helical"/>
</dbReference>
<evidence type="ECO:0000256" key="1">
    <source>
        <dbReference type="ARBA" id="ARBA00002074"/>
    </source>
</evidence>
<feature type="domain" description="Late blight resistance protein R1A-like N-terminal" evidence="15">
    <location>
        <begin position="180"/>
        <end position="450"/>
    </location>
</feature>
<evidence type="ECO:0000313" key="17">
    <source>
        <dbReference type="Proteomes" id="UP001652660"/>
    </source>
</evidence>
<comment type="subcellular location">
    <subcellularLocation>
        <location evidence="2">Cytoplasm</location>
    </subcellularLocation>
</comment>